<gene>
    <name evidence="1" type="ORF">KHY36_03075</name>
</gene>
<reference evidence="1" key="1">
    <citation type="submission" date="2021-02" db="EMBL/GenBank/DDBJ databases">
        <title>Infant gut strain persistence is associated with maternal origin, phylogeny, and functional potential including surface adhesion and iron acquisition.</title>
        <authorList>
            <person name="Lou Y.C."/>
        </authorList>
    </citation>
    <scope>NUCLEOTIDE SEQUENCE</scope>
    <source>
        <strain evidence="1">L3_101_000M1_dasL3_101_000M1_concoct_87</strain>
    </source>
</reference>
<dbReference type="Proteomes" id="UP000759273">
    <property type="component" value="Unassembled WGS sequence"/>
</dbReference>
<comment type="caution">
    <text evidence="1">The sequence shown here is derived from an EMBL/GenBank/DDBJ whole genome shotgun (WGS) entry which is preliminary data.</text>
</comment>
<sequence length="172" mass="20384">MSKSAVPYLYGAEETIPIEQLHPFANHPFHVRHDLEMKELMDSIEESGIIHSICRTRTSQLLCSKTKTKVEVIMRLRDKVKEQAMQMREGDNQRSPLKGRFTRFIRHRIKWHASEYYRKHKPRENVSPLDDVEDQLYDPEVDVGFVMRSSLRTQSGYAHNLQKRKMKSWRCA</sequence>
<dbReference type="AlphaFoldDB" id="A0A943D8D8"/>
<dbReference type="EMBL" id="JAGZGG010000004">
    <property type="protein sequence ID" value="MBS5331496.1"/>
    <property type="molecule type" value="Genomic_DNA"/>
</dbReference>
<evidence type="ECO:0000313" key="2">
    <source>
        <dbReference type="Proteomes" id="UP000759273"/>
    </source>
</evidence>
<organism evidence="1 2">
    <name type="scientific">Subdoligranulum variabile</name>
    <dbReference type="NCBI Taxonomy" id="214851"/>
    <lineage>
        <taxon>Bacteria</taxon>
        <taxon>Bacillati</taxon>
        <taxon>Bacillota</taxon>
        <taxon>Clostridia</taxon>
        <taxon>Eubacteriales</taxon>
        <taxon>Oscillospiraceae</taxon>
        <taxon>Subdoligranulum</taxon>
    </lineage>
</organism>
<accession>A0A943D8D8</accession>
<protein>
    <submittedName>
        <fullName evidence="1">Uncharacterized protein</fullName>
    </submittedName>
</protein>
<proteinExistence type="predicted"/>
<name>A0A943D8D8_9FIRM</name>
<evidence type="ECO:0000313" key="1">
    <source>
        <dbReference type="EMBL" id="MBS5331496.1"/>
    </source>
</evidence>